<keyword evidence="2" id="KW-1185">Reference proteome</keyword>
<protein>
    <submittedName>
        <fullName evidence="1">2-keto-4-pentenoate hydratase</fullName>
    </submittedName>
</protein>
<organism evidence="1 2">
    <name type="scientific">Micromonospora rhizosphaerae</name>
    <dbReference type="NCBI Taxonomy" id="568872"/>
    <lineage>
        <taxon>Bacteria</taxon>
        <taxon>Bacillati</taxon>
        <taxon>Actinomycetota</taxon>
        <taxon>Actinomycetes</taxon>
        <taxon>Micromonosporales</taxon>
        <taxon>Micromonosporaceae</taxon>
        <taxon>Micromonospora</taxon>
    </lineage>
</organism>
<dbReference type="PANTHER" id="PTHR30143:SF0">
    <property type="entry name" value="2-KETO-4-PENTENOATE HYDRATASE"/>
    <property type="match status" value="1"/>
</dbReference>
<dbReference type="RefSeq" id="WP_141715131.1">
    <property type="nucleotide sequence ID" value="NZ_FMHV01000002.1"/>
</dbReference>
<proteinExistence type="predicted"/>
<dbReference type="Proteomes" id="UP000199413">
    <property type="component" value="Unassembled WGS sequence"/>
</dbReference>
<accession>A0A1C6STC8</accession>
<dbReference type="SUPFAM" id="SSF56529">
    <property type="entry name" value="FAH"/>
    <property type="match status" value="1"/>
</dbReference>
<dbReference type="AlphaFoldDB" id="A0A1C6STC8"/>
<dbReference type="EMBL" id="FMHV01000002">
    <property type="protein sequence ID" value="SCL32708.1"/>
    <property type="molecule type" value="Genomic_DNA"/>
</dbReference>
<dbReference type="GO" id="GO:0008684">
    <property type="term" value="F:2-oxopent-4-enoate hydratase activity"/>
    <property type="evidence" value="ECO:0007669"/>
    <property type="project" value="TreeGrafter"/>
</dbReference>
<sequence>MYDEAVVRSFLRARVDGVADAGTNAAGCDVHAALGLQLAVLDRLVAAGDRLAGWKVGLTSGPRRDAMGTGFRPFGYVLESRTFSSGDVVERDRIRSCYLEPELCLVLGAPLRGDDIDPVAARSAVRAVAPAFELNEIRLSAGADSPTTIADGLGNWGIVVGSEAPAVSALTDTTVDLWHDDALVATRTPGTSMDDPFLSLSRLCALLHRYGRGLEAGQRVITGSFCNQSEPGPGTWRAVFSGIGDVTVRFA</sequence>
<dbReference type="InterPro" id="IPR036663">
    <property type="entry name" value="Fumarylacetoacetase_C_sf"/>
</dbReference>
<reference evidence="2" key="1">
    <citation type="submission" date="2016-06" db="EMBL/GenBank/DDBJ databases">
        <authorList>
            <person name="Varghese N."/>
            <person name="Submissions Spin"/>
        </authorList>
    </citation>
    <scope>NUCLEOTIDE SEQUENCE [LARGE SCALE GENOMIC DNA]</scope>
    <source>
        <strain evidence="2">DSM 45431</strain>
    </source>
</reference>
<dbReference type="OrthoDB" id="9792137at2"/>
<gene>
    <name evidence="1" type="ORF">GA0070624_4546</name>
</gene>
<evidence type="ECO:0000313" key="2">
    <source>
        <dbReference type="Proteomes" id="UP000199413"/>
    </source>
</evidence>
<dbReference type="STRING" id="568872.GA0070624_4546"/>
<dbReference type="PANTHER" id="PTHR30143">
    <property type="entry name" value="ACID HYDRATASE"/>
    <property type="match status" value="1"/>
</dbReference>
<dbReference type="InterPro" id="IPR050772">
    <property type="entry name" value="Hydratase-Decarb/MhpD_sf"/>
</dbReference>
<dbReference type="Gene3D" id="3.90.850.10">
    <property type="entry name" value="Fumarylacetoacetase-like, C-terminal domain"/>
    <property type="match status" value="1"/>
</dbReference>
<name>A0A1C6STC8_9ACTN</name>
<dbReference type="GO" id="GO:0005737">
    <property type="term" value="C:cytoplasm"/>
    <property type="evidence" value="ECO:0007669"/>
    <property type="project" value="TreeGrafter"/>
</dbReference>
<evidence type="ECO:0000313" key="1">
    <source>
        <dbReference type="EMBL" id="SCL32708.1"/>
    </source>
</evidence>